<evidence type="ECO:0000256" key="2">
    <source>
        <dbReference type="ARBA" id="ARBA00022676"/>
    </source>
</evidence>
<evidence type="ECO:0000313" key="9">
    <source>
        <dbReference type="EMBL" id="MBG0779114.1"/>
    </source>
</evidence>
<accession>A0A931CX99</accession>
<feature type="domain" description="tRNA-queuosine alpha-mannosyltransferase N-terminal" evidence="8">
    <location>
        <begin position="2"/>
        <end position="167"/>
    </location>
</feature>
<evidence type="ECO:0000259" key="7">
    <source>
        <dbReference type="Pfam" id="PF00534"/>
    </source>
</evidence>
<evidence type="ECO:0000256" key="3">
    <source>
        <dbReference type="ARBA" id="ARBA00022679"/>
    </source>
</evidence>
<dbReference type="AlphaFoldDB" id="A0A931CX99"/>
<dbReference type="EMBL" id="JACCQK010000210">
    <property type="protein sequence ID" value="MBG0779114.1"/>
    <property type="molecule type" value="Genomic_DNA"/>
</dbReference>
<evidence type="ECO:0000256" key="4">
    <source>
        <dbReference type="ARBA" id="ARBA00044517"/>
    </source>
</evidence>
<dbReference type="PANTHER" id="PTHR13615">
    <property type="entry name" value="GLYCOSYLTRANSFERASE-LIKE 1"/>
    <property type="match status" value="1"/>
</dbReference>
<dbReference type="InterPro" id="IPR001296">
    <property type="entry name" value="Glyco_trans_1"/>
</dbReference>
<comment type="catalytic activity">
    <reaction evidence="6">
        <text>queuosine(34) in tRNA(Asp) + GDP-alpha-D-mannose = O-4''-alpha-D-mannosylqueuosine(34) in tRNA(Asp) + GDP + H(+)</text>
        <dbReference type="Rhea" id="RHEA:12885"/>
        <dbReference type="Rhea" id="RHEA-COMP:18572"/>
        <dbReference type="Rhea" id="RHEA-COMP:18581"/>
        <dbReference type="ChEBI" id="CHEBI:15378"/>
        <dbReference type="ChEBI" id="CHEBI:57527"/>
        <dbReference type="ChEBI" id="CHEBI:58189"/>
        <dbReference type="ChEBI" id="CHEBI:194431"/>
        <dbReference type="ChEBI" id="CHEBI:194442"/>
        <dbReference type="EC" id="2.4.1.110"/>
    </reaction>
    <physiologicalReaction direction="left-to-right" evidence="6">
        <dbReference type="Rhea" id="RHEA:12886"/>
    </physiologicalReaction>
</comment>
<dbReference type="SUPFAM" id="SSF53756">
    <property type="entry name" value="UDP-Glycosyltransferase/glycogen phosphorylase"/>
    <property type="match status" value="1"/>
</dbReference>
<sequence length="361" mass="41886">MLFLEPFFGGSHQDFATGFTAHSRHDITLLTLAPVYWRWRMRTASLHFLQKINQVRDYDLVFATDMMDVAQFKALAGPDCPPLVLYFHENQMSYPLSARARQRKPDIDAGLININSALAADQIWFNSHFHLSAFLKEVRQLIKQMPAPRPKNMVDQIQKKARVVYPGCRFPSTPDTLASAAQTPPLIIWNHRWEYDKQPDLFFKVLVRLKKKGILFGLAVLGEKYNRYPAVFDQARERLDNEIQVFGYEPSRKTYEKWLAAGQVVVSTAIQENFGISVVEAVRFGCFPLLPCRLSYPELMPEKLHPDIFFGTENQLVEKLSFHLQQPRACEDKRNELSRHMQAFSWEIRAFEFDDLLETIT</sequence>
<dbReference type="Pfam" id="PF12038">
    <property type="entry name" value="QTMAN_N"/>
    <property type="match status" value="1"/>
</dbReference>
<evidence type="ECO:0000313" key="10">
    <source>
        <dbReference type="Proteomes" id="UP000706172"/>
    </source>
</evidence>
<organism evidence="9 10">
    <name type="scientific">Desulfotignum balticum</name>
    <dbReference type="NCBI Taxonomy" id="115781"/>
    <lineage>
        <taxon>Bacteria</taxon>
        <taxon>Pseudomonadati</taxon>
        <taxon>Thermodesulfobacteriota</taxon>
        <taxon>Desulfobacteria</taxon>
        <taxon>Desulfobacterales</taxon>
        <taxon>Desulfobacteraceae</taxon>
        <taxon>Desulfotignum</taxon>
    </lineage>
</organism>
<reference evidence="9" key="1">
    <citation type="submission" date="2020-07" db="EMBL/GenBank/DDBJ databases">
        <title>Severe corrosion of carbon steel in oil field produced water can be linked to methanogenic archaea containing a special type of NiFe hydrogenase.</title>
        <authorList>
            <person name="Lahme S."/>
            <person name="Mand J."/>
            <person name="Longwell J."/>
            <person name="Smith R."/>
            <person name="Enning D."/>
        </authorList>
    </citation>
    <scope>NUCLEOTIDE SEQUENCE</scope>
    <source>
        <strain evidence="9">MIC098Bin6</strain>
    </source>
</reference>
<comment type="similarity">
    <text evidence="1">Belongs to the glycosyltransferase group 1 family. Glycosyltransferase 4 subfamily.</text>
</comment>
<protein>
    <recommendedName>
        <fullName evidence="5">tRNA-queuosine alpha-mannosyltransferase</fullName>
        <ecNumber evidence="4">2.4.1.110</ecNumber>
    </recommendedName>
</protein>
<proteinExistence type="inferred from homology"/>
<dbReference type="Pfam" id="PF00534">
    <property type="entry name" value="Glycos_transf_1"/>
    <property type="match status" value="1"/>
</dbReference>
<dbReference type="GO" id="GO:0016438">
    <property type="term" value="F:tRNA-queuosine(34) beta-mannosyltransferase activity"/>
    <property type="evidence" value="ECO:0007669"/>
    <property type="project" value="UniProtKB-EC"/>
</dbReference>
<gene>
    <name evidence="9" type="ORF">H0S81_04230</name>
</gene>
<dbReference type="InterPro" id="IPR051862">
    <property type="entry name" value="GT-like_domain_containing_1"/>
</dbReference>
<evidence type="ECO:0000256" key="1">
    <source>
        <dbReference type="ARBA" id="ARBA00009481"/>
    </source>
</evidence>
<dbReference type="InterPro" id="IPR022701">
    <property type="entry name" value="QTMAN_N"/>
</dbReference>
<dbReference type="Proteomes" id="UP000706172">
    <property type="component" value="Unassembled WGS sequence"/>
</dbReference>
<feature type="domain" description="Glycosyl transferase family 1" evidence="7">
    <location>
        <begin position="182"/>
        <end position="288"/>
    </location>
</feature>
<keyword evidence="2" id="KW-0328">Glycosyltransferase</keyword>
<evidence type="ECO:0000256" key="6">
    <source>
        <dbReference type="ARBA" id="ARBA00048439"/>
    </source>
</evidence>
<keyword evidence="3" id="KW-0808">Transferase</keyword>
<dbReference type="PANTHER" id="PTHR13615:SF3">
    <property type="entry name" value="GLYCOSYLTRANSFERASE-LIKE DOMAIN-CONTAINING PROTEIN 1"/>
    <property type="match status" value="1"/>
</dbReference>
<evidence type="ECO:0000259" key="8">
    <source>
        <dbReference type="Pfam" id="PF12038"/>
    </source>
</evidence>
<name>A0A931CX99_9BACT</name>
<comment type="caution">
    <text evidence="9">The sequence shown here is derived from an EMBL/GenBank/DDBJ whole genome shotgun (WGS) entry which is preliminary data.</text>
</comment>
<evidence type="ECO:0000256" key="5">
    <source>
        <dbReference type="ARBA" id="ARBA00044539"/>
    </source>
</evidence>
<dbReference type="Gene3D" id="3.40.50.2000">
    <property type="entry name" value="Glycogen Phosphorylase B"/>
    <property type="match status" value="1"/>
</dbReference>
<dbReference type="EC" id="2.4.1.110" evidence="4"/>